<keyword evidence="7 8" id="KW-0472">Membrane</keyword>
<proteinExistence type="inferred from homology"/>
<evidence type="ECO:0000256" key="6">
    <source>
        <dbReference type="ARBA" id="ARBA00022989"/>
    </source>
</evidence>
<accession>A0A0K1W0G4</accession>
<dbReference type="Pfam" id="PF00528">
    <property type="entry name" value="BPD_transp_1"/>
    <property type="match status" value="1"/>
</dbReference>
<dbReference type="Gene3D" id="1.10.3720.10">
    <property type="entry name" value="MetI-like"/>
    <property type="match status" value="1"/>
</dbReference>
<dbReference type="OrthoDB" id="9782004at2"/>
<evidence type="ECO:0000256" key="4">
    <source>
        <dbReference type="ARBA" id="ARBA00022475"/>
    </source>
</evidence>
<dbReference type="PANTHER" id="PTHR43848:SF2">
    <property type="entry name" value="PUTRESCINE TRANSPORT SYSTEM PERMEASE PROTEIN POTI"/>
    <property type="match status" value="1"/>
</dbReference>
<dbReference type="KEGG" id="sll:SLITO_v1c01210"/>
<dbReference type="Gene3D" id="3.40.190.10">
    <property type="entry name" value="Periplasmic binding protein-like II"/>
    <property type="match status" value="2"/>
</dbReference>
<dbReference type="GO" id="GO:0019808">
    <property type="term" value="F:polyamine binding"/>
    <property type="evidence" value="ECO:0007669"/>
    <property type="project" value="InterPro"/>
</dbReference>
<dbReference type="CDD" id="cd06261">
    <property type="entry name" value="TM_PBP2"/>
    <property type="match status" value="1"/>
</dbReference>
<evidence type="ECO:0000259" key="10">
    <source>
        <dbReference type="PROSITE" id="PS50928"/>
    </source>
</evidence>
<comment type="subcellular location">
    <subcellularLocation>
        <location evidence="1 8">Cell membrane</location>
        <topology evidence="1 8">Multi-pass membrane protein</topology>
    </subcellularLocation>
</comment>
<feature type="transmembrane region" description="Helical" evidence="8">
    <location>
        <begin position="103"/>
        <end position="121"/>
    </location>
</feature>
<keyword evidence="4" id="KW-1003">Cell membrane</keyword>
<evidence type="ECO:0000256" key="8">
    <source>
        <dbReference type="RuleBase" id="RU363032"/>
    </source>
</evidence>
<dbReference type="PATRIC" id="fig|216942.3.peg.121"/>
<evidence type="ECO:0000256" key="3">
    <source>
        <dbReference type="ARBA" id="ARBA00022448"/>
    </source>
</evidence>
<dbReference type="GO" id="GO:0005886">
    <property type="term" value="C:plasma membrane"/>
    <property type="evidence" value="ECO:0007669"/>
    <property type="project" value="UniProtKB-SubCell"/>
</dbReference>
<feature type="coiled-coil region" evidence="9">
    <location>
        <begin position="514"/>
        <end position="541"/>
    </location>
</feature>
<evidence type="ECO:0000256" key="9">
    <source>
        <dbReference type="SAM" id="Coils"/>
    </source>
</evidence>
<feature type="transmembrane region" description="Helical" evidence="8">
    <location>
        <begin position="55"/>
        <end position="82"/>
    </location>
</feature>
<dbReference type="InterPro" id="IPR035906">
    <property type="entry name" value="MetI-like_sf"/>
</dbReference>
<dbReference type="AlphaFoldDB" id="A0A0K1W0G4"/>
<dbReference type="NCBIfam" id="NF043073">
    <property type="entry name" value="MMSYN1_0195"/>
    <property type="match status" value="1"/>
</dbReference>
<dbReference type="InterPro" id="IPR051789">
    <property type="entry name" value="Bact_Polyamine_Transport"/>
</dbReference>
<feature type="transmembrane region" description="Helical" evidence="8">
    <location>
        <begin position="127"/>
        <end position="150"/>
    </location>
</feature>
<feature type="transmembrane region" description="Helical" evidence="8">
    <location>
        <begin position="225"/>
        <end position="247"/>
    </location>
</feature>
<reference evidence="11 12" key="1">
    <citation type="journal article" date="2015" name="Genome Announc.">
        <title>Complete Genome Sequence of Spiroplasma litorale TN-1T (DSM 21781), a Bacterium Isolated from a Green-Eyed Horsefly (Tabanus nigrovittatus).</title>
        <authorList>
            <person name="Lo W.S."/>
            <person name="Lai Y.C."/>
            <person name="Lien Y.W."/>
            <person name="Wang T.H."/>
            <person name="Kuo C.H."/>
        </authorList>
    </citation>
    <scope>NUCLEOTIDE SEQUENCE [LARGE SCALE GENOMIC DNA]</scope>
    <source>
        <strain evidence="11 12">TN-1</strain>
    </source>
</reference>
<keyword evidence="3 8" id="KW-0813">Transport</keyword>
<sequence>MKKLIKSCYFLIIMLIIYVPIATMIFLSFNSGRNVDDFTDFSFKWYKYLIEYSPFIKSITVSLFVAMISTVISIIIGVMACYGLTRIRKRTANRWVRVANIPLINADVITAVSLMIIFVLAGIKFGIVTLIAAHVSFNVPYVIVTVLPFMNRIDKNLIDASRDLGGTQRQTFFKVILPILLPSIITATAISFAMSFDDFIISYFTGGDQTNVSTFIYTAKKITPYINAFGTILVVTIVLIILIWNAIQITTQSIKENKLKIKNGTYKLKEKSNLEKKIIYYKKCIETKSQIIVSLNLFYWFKYKFLQLQYKRLSNKNLNTKISKLEWKKEILLEKINSDRKAQSVLAKYEAKKEQIISKNKNKKIQNFDLLIQSIDKKIVKFQQKVDLIQEQKIESQKAIEQLQKDIEIYKEDLSKEKNPNKKLTDWYNAKINELNAQIIILKEGKNNYKLKQTIDKLGELKNKIENRMLSKYNDLQVWKRKVKKIVSFGHRFDTKESSNNLSIKKEQLIENKINKYTSLIETTQLKLDRLENKVSNKKEKYFPEVISEEVVVKNNIWIKRNWRKILMSTSVLAAFSLFTTAYILNNSYDLIIGNWGSYIAPGVIEGFEKQEGIKINYQQYDSNESLYNKTYTFDYDIMVPSEYMVKKLAEEDKLQKIDYNCIKKVNKPGVEEKGACQFESIEQKDYKDSNGVTAYTIMDGLQNILDKTKINVDESILDYSVNWFWGDVRMAFNIGTDDGNPRTELINFMKERDLFLNSNEEEDPFKWEINPEKLSWNILWEAADAGFDLKLNEDPKNVFMYAFEKMYGLVDVNSTEESEKQNSAQKEEKIDAAAVEISKLLNHSNVGLYGDNIMDAVHAKNYDIAVIYNGDLIWATAPDFSSDDDDDDTSSDEQATINKIDEEDEWVYTTLSATPQFKHDDFKEGTNVWSDNLVFSKTNKNLELSYKFINYMNDYDIQKKQVEEATAAVLSEELKDEIIGNDENKEGWGDPWTQWYEPITQNAKPFGFDKKWDNYLVDKFNQIISTKH</sequence>
<dbReference type="EMBL" id="CP012357">
    <property type="protein sequence ID" value="AKX33789.1"/>
    <property type="molecule type" value="Genomic_DNA"/>
</dbReference>
<dbReference type="GO" id="GO:0055085">
    <property type="term" value="P:transmembrane transport"/>
    <property type="evidence" value="ECO:0007669"/>
    <property type="project" value="InterPro"/>
</dbReference>
<keyword evidence="6 8" id="KW-1133">Transmembrane helix</keyword>
<feature type="transmembrane region" description="Helical" evidence="8">
    <location>
        <begin position="7"/>
        <end position="29"/>
    </location>
</feature>
<dbReference type="RefSeq" id="WP_075057885.1">
    <property type="nucleotide sequence ID" value="NZ_CP012357.1"/>
</dbReference>
<dbReference type="PANTHER" id="PTHR43848">
    <property type="entry name" value="PUTRESCINE TRANSPORT SYSTEM PERMEASE PROTEIN POTI"/>
    <property type="match status" value="1"/>
</dbReference>
<organism evidence="11 12">
    <name type="scientific">Spiroplasma litorale</name>
    <dbReference type="NCBI Taxonomy" id="216942"/>
    <lineage>
        <taxon>Bacteria</taxon>
        <taxon>Bacillati</taxon>
        <taxon>Mycoplasmatota</taxon>
        <taxon>Mollicutes</taxon>
        <taxon>Entomoplasmatales</taxon>
        <taxon>Spiroplasmataceae</taxon>
        <taxon>Spiroplasma</taxon>
    </lineage>
</organism>
<dbReference type="GO" id="GO:0042597">
    <property type="term" value="C:periplasmic space"/>
    <property type="evidence" value="ECO:0007669"/>
    <property type="project" value="InterPro"/>
</dbReference>
<gene>
    <name evidence="11" type="primary">potC</name>
    <name evidence="11" type="ORF">SLITO_v1c01210</name>
</gene>
<dbReference type="PROSITE" id="PS50928">
    <property type="entry name" value="ABC_TM1"/>
    <property type="match status" value="1"/>
</dbReference>
<feature type="transmembrane region" description="Helical" evidence="8">
    <location>
        <begin position="171"/>
        <end position="194"/>
    </location>
</feature>
<feature type="domain" description="ABC transmembrane type-1" evidence="10">
    <location>
        <begin position="59"/>
        <end position="244"/>
    </location>
</feature>
<evidence type="ECO:0000256" key="2">
    <source>
        <dbReference type="ARBA" id="ARBA00007069"/>
    </source>
</evidence>
<dbReference type="STRING" id="216942.SLITO_v1c01210"/>
<name>A0A0K1W0G4_9MOLU</name>
<evidence type="ECO:0000256" key="7">
    <source>
        <dbReference type="ARBA" id="ARBA00023136"/>
    </source>
</evidence>
<dbReference type="InterPro" id="IPR000515">
    <property type="entry name" value="MetI-like"/>
</dbReference>
<evidence type="ECO:0000313" key="11">
    <source>
        <dbReference type="EMBL" id="AKX33789.1"/>
    </source>
</evidence>
<keyword evidence="12" id="KW-1185">Reference proteome</keyword>
<feature type="coiled-coil region" evidence="9">
    <location>
        <begin position="315"/>
        <end position="413"/>
    </location>
</feature>
<evidence type="ECO:0000256" key="5">
    <source>
        <dbReference type="ARBA" id="ARBA00022692"/>
    </source>
</evidence>
<keyword evidence="5 8" id="KW-0812">Transmembrane</keyword>
<dbReference type="PRINTS" id="PR00909">
    <property type="entry name" value="SPERMDNBNDNG"/>
</dbReference>
<protein>
    <submittedName>
        <fullName evidence="11">Spermidine/putrescine ABC transporter permease</fullName>
    </submittedName>
</protein>
<feature type="transmembrane region" description="Helical" evidence="8">
    <location>
        <begin position="566"/>
        <end position="585"/>
    </location>
</feature>
<keyword evidence="9" id="KW-0175">Coiled coil</keyword>
<dbReference type="InterPro" id="IPR001188">
    <property type="entry name" value="Sperm_putr-bd"/>
</dbReference>
<comment type="similarity">
    <text evidence="2">Belongs to the binding-protein-dependent transport system permease family. CysTW subfamily.</text>
</comment>
<dbReference type="InterPro" id="IPR050022">
    <property type="entry name" value="MMSYN1_0195-like"/>
</dbReference>
<dbReference type="SUPFAM" id="SSF161098">
    <property type="entry name" value="MetI-like"/>
    <property type="match status" value="1"/>
</dbReference>
<dbReference type="Proteomes" id="UP000067476">
    <property type="component" value="Chromosome"/>
</dbReference>
<dbReference type="GO" id="GO:0015846">
    <property type="term" value="P:polyamine transport"/>
    <property type="evidence" value="ECO:0007669"/>
    <property type="project" value="InterPro"/>
</dbReference>
<evidence type="ECO:0000313" key="12">
    <source>
        <dbReference type="Proteomes" id="UP000067476"/>
    </source>
</evidence>
<dbReference type="SUPFAM" id="SSF53850">
    <property type="entry name" value="Periplasmic binding protein-like II"/>
    <property type="match status" value="1"/>
</dbReference>
<evidence type="ECO:0000256" key="1">
    <source>
        <dbReference type="ARBA" id="ARBA00004651"/>
    </source>
</evidence>